<comment type="similarity">
    <text evidence="1">Belongs to the SEC10 family.</text>
</comment>
<dbReference type="GO" id="GO:0006893">
    <property type="term" value="P:Golgi to plasma membrane transport"/>
    <property type="evidence" value="ECO:0007669"/>
    <property type="project" value="TreeGrafter"/>
</dbReference>
<dbReference type="InterPro" id="IPR048627">
    <property type="entry name" value="Sec10_HB"/>
</dbReference>
<keyword evidence="4" id="KW-0268">Exocytosis</keyword>
<feature type="coiled-coil region" evidence="7">
    <location>
        <begin position="49"/>
        <end position="76"/>
    </location>
</feature>
<proteinExistence type="inferred from homology"/>
<dbReference type="Pfam" id="PF20667">
    <property type="entry name" value="Sec10_N"/>
    <property type="match status" value="1"/>
</dbReference>
<dbReference type="Pfam" id="PF07393">
    <property type="entry name" value="Sec10_HB"/>
    <property type="match status" value="1"/>
</dbReference>
<dbReference type="PANTHER" id="PTHR12100:SF0">
    <property type="entry name" value="EXOCYST COMPLEX COMPONENT 5"/>
    <property type="match status" value="1"/>
</dbReference>
<keyword evidence="3" id="KW-0813">Transport</keyword>
<feature type="domain" description="Exocyst complex component Sec10 N-terminal" evidence="9">
    <location>
        <begin position="38"/>
        <end position="144"/>
    </location>
</feature>
<dbReference type="GO" id="GO:0000145">
    <property type="term" value="C:exocyst"/>
    <property type="evidence" value="ECO:0007669"/>
    <property type="project" value="TreeGrafter"/>
</dbReference>
<evidence type="ECO:0000256" key="1">
    <source>
        <dbReference type="ARBA" id="ARBA00006572"/>
    </source>
</evidence>
<sequence>MMMQYLKELEQEPFDTEEFIDRLTWRTLSESGSQKFDPDLLHDAFKQAIKDLKVLQERQQKKCEKLEASVVEEEKSHAQKLVGLLEKHQNSVRMFHELDEKINSVSTKVLHLGEQLESVDAPRSRVAEAQKLMHYLGEFLSPGPVLAPIFVDKSKLSEAADIIQKLHSIAQDLPVEKFDSAKKRIEAKYDEIERNLIEEFVRAQQTEDIEKMKQLAGVLSHFKGYSQCIDAYIEQSQISTYGGKDIFAGILPMCERNNKIIQSVFSSPQQVMGKFVLNIFHLKIQQFTESKLSDKHDPEKYLKNLSELYSRTVKLSNDLSHFDMGSEEDYLSKLTANIFSKYLDSYINNEMSCLRQKSSQILQKFYDSKKHIKKQLQSGGFQDLRRDLQAKLAARTNLNIAQIEDYGGETFLSEELAINILQESKVALNRCLMLSKEADLPTNMVLLSDLLFHYLLTEHCDYALELGLQGVPLGEGKSPPQIYFFDIVRQCNTIIHLMEKLLNDSVLPSIVSTPKYADFLQKKRFLIEGLEMKLDNGLDRSLNAILSWVRNCLQNEQKKSDFRPETDVDTLPTQPCQNVVQYVTSSVKKIRECLDGKNIESLMYELGVRFHRVVYEHLQQFQYNSAGAMIVICDVNEYRKCVRNFECDIVVKLFDTVHALCNLLLVKPENLQEVCEGETLAELECSVLSNFIQLRTDYKSHKLATYLKGLAT</sequence>
<evidence type="ECO:0000256" key="2">
    <source>
        <dbReference type="ARBA" id="ARBA00017524"/>
    </source>
</evidence>
<protein>
    <recommendedName>
        <fullName evidence="2">Exocyst complex component 5</fullName>
    </recommendedName>
    <alternativeName>
        <fullName evidence="6">Exocyst complex component Sec10</fullName>
    </alternativeName>
</protein>
<evidence type="ECO:0000259" key="8">
    <source>
        <dbReference type="Pfam" id="PF07393"/>
    </source>
</evidence>
<evidence type="ECO:0000256" key="7">
    <source>
        <dbReference type="SAM" id="Coils"/>
    </source>
</evidence>
<dbReference type="EMBL" id="GIIL01005218">
    <property type="protein sequence ID" value="NOV48944.1"/>
    <property type="molecule type" value="Transcribed_RNA"/>
</dbReference>
<evidence type="ECO:0000313" key="10">
    <source>
        <dbReference type="EMBL" id="NOV48944.1"/>
    </source>
</evidence>
<reference evidence="10" key="1">
    <citation type="submission" date="2020-03" db="EMBL/GenBank/DDBJ databases">
        <title>Transcriptomic Profiling of the Digestive Tract of the Rat Flea, Xenopsylla cheopis, Following Blood Feeding and Infection with Yersinia pestis.</title>
        <authorList>
            <person name="Bland D.M."/>
            <person name="Martens C.A."/>
            <person name="Virtaneva K."/>
            <person name="Kanakabandi K."/>
            <person name="Long D."/>
            <person name="Rosenke R."/>
            <person name="Saturday G.A."/>
            <person name="Hoyt F.H."/>
            <person name="Bruno D.P."/>
            <person name="Ribeiro J.M.C."/>
            <person name="Hinnebusch J."/>
        </authorList>
    </citation>
    <scope>NUCLEOTIDE SEQUENCE</scope>
</reference>
<dbReference type="GO" id="GO:0006887">
    <property type="term" value="P:exocytosis"/>
    <property type="evidence" value="ECO:0007669"/>
    <property type="project" value="UniProtKB-KW"/>
</dbReference>
<dbReference type="AlphaFoldDB" id="A0A6M2DSW5"/>
<evidence type="ECO:0000256" key="6">
    <source>
        <dbReference type="ARBA" id="ARBA00031471"/>
    </source>
</evidence>
<evidence type="ECO:0000256" key="4">
    <source>
        <dbReference type="ARBA" id="ARBA00022483"/>
    </source>
</evidence>
<dbReference type="InterPro" id="IPR048625">
    <property type="entry name" value="Sec10_N"/>
</dbReference>
<dbReference type="InterPro" id="IPR009976">
    <property type="entry name" value="Sec10-like"/>
</dbReference>
<dbReference type="PANTHER" id="PTHR12100">
    <property type="entry name" value="SEC10"/>
    <property type="match status" value="1"/>
</dbReference>
<evidence type="ECO:0000259" key="9">
    <source>
        <dbReference type="Pfam" id="PF20667"/>
    </source>
</evidence>
<organism evidence="10">
    <name type="scientific">Xenopsylla cheopis</name>
    <name type="common">Oriental rat flea</name>
    <name type="synonym">Pulex cheopis</name>
    <dbReference type="NCBI Taxonomy" id="163159"/>
    <lineage>
        <taxon>Eukaryota</taxon>
        <taxon>Metazoa</taxon>
        <taxon>Ecdysozoa</taxon>
        <taxon>Arthropoda</taxon>
        <taxon>Hexapoda</taxon>
        <taxon>Insecta</taxon>
        <taxon>Pterygota</taxon>
        <taxon>Neoptera</taxon>
        <taxon>Endopterygota</taxon>
        <taxon>Siphonaptera</taxon>
        <taxon>Pulicidae</taxon>
        <taxon>Xenopsyllinae</taxon>
        <taxon>Xenopsylla</taxon>
    </lineage>
</organism>
<name>A0A6M2DSW5_XENCH</name>
<evidence type="ECO:0000256" key="3">
    <source>
        <dbReference type="ARBA" id="ARBA00022448"/>
    </source>
</evidence>
<accession>A0A6M2DSW5</accession>
<evidence type="ECO:0000256" key="5">
    <source>
        <dbReference type="ARBA" id="ARBA00023054"/>
    </source>
</evidence>
<keyword evidence="5 7" id="KW-0175">Coiled coil</keyword>
<feature type="domain" description="Exocyst complex component Sec10-like alpha-helical bundle" evidence="8">
    <location>
        <begin position="158"/>
        <end position="705"/>
    </location>
</feature>